<proteinExistence type="predicted"/>
<evidence type="ECO:0000313" key="2">
    <source>
        <dbReference type="RefSeq" id="XP_022319640.1"/>
    </source>
</evidence>
<keyword evidence="1" id="KW-1185">Reference proteome</keyword>
<dbReference type="KEGG" id="cvn:111122280"/>
<evidence type="ECO:0000313" key="1">
    <source>
        <dbReference type="Proteomes" id="UP000694844"/>
    </source>
</evidence>
<dbReference type="RefSeq" id="XP_022319640.1">
    <property type="nucleotide sequence ID" value="XM_022463932.1"/>
</dbReference>
<accession>A0A8B8CVE0</accession>
<name>A0A8B8CVE0_CRAVI</name>
<organism evidence="1 2">
    <name type="scientific">Crassostrea virginica</name>
    <name type="common">Eastern oyster</name>
    <dbReference type="NCBI Taxonomy" id="6565"/>
    <lineage>
        <taxon>Eukaryota</taxon>
        <taxon>Metazoa</taxon>
        <taxon>Spiralia</taxon>
        <taxon>Lophotrochozoa</taxon>
        <taxon>Mollusca</taxon>
        <taxon>Bivalvia</taxon>
        <taxon>Autobranchia</taxon>
        <taxon>Pteriomorphia</taxon>
        <taxon>Ostreida</taxon>
        <taxon>Ostreoidea</taxon>
        <taxon>Ostreidae</taxon>
        <taxon>Crassostrea</taxon>
    </lineage>
</organism>
<dbReference type="OrthoDB" id="10399532at2759"/>
<gene>
    <name evidence="2" type="primary">LOC111122280</name>
</gene>
<reference evidence="2" key="1">
    <citation type="submission" date="2025-08" db="UniProtKB">
        <authorList>
            <consortium name="RefSeq"/>
        </authorList>
    </citation>
    <scope>IDENTIFICATION</scope>
    <source>
        <tissue evidence="2">Whole sample</tissue>
    </source>
</reference>
<dbReference type="AlphaFoldDB" id="A0A8B8CVE0"/>
<dbReference type="Proteomes" id="UP000694844">
    <property type="component" value="Chromosome 2"/>
</dbReference>
<sequence>MTSPCIFFIFDVVSNERYQIDVASLEEEKMDNVSKNTVLDFGEDPCKDVEARLKVLKFNYNWADAVEKEEKLRGRPVLPEPWPDHVPHWMRLTVMMPPLSPGRPKRASSMKGTLNTKRSSPEIMWIKRDPAPSHIRILTRREDHDTAHRIS</sequence>
<protein>
    <submittedName>
        <fullName evidence="2">Uncharacterized protein LOC111122280</fullName>
    </submittedName>
</protein>
<dbReference type="GeneID" id="111122280"/>